<proteinExistence type="predicted"/>
<name>A0AAD2ACP8_9LAMI</name>
<organism evidence="1 2">
    <name type="scientific">Fraxinus pennsylvanica</name>
    <dbReference type="NCBI Taxonomy" id="56036"/>
    <lineage>
        <taxon>Eukaryota</taxon>
        <taxon>Viridiplantae</taxon>
        <taxon>Streptophyta</taxon>
        <taxon>Embryophyta</taxon>
        <taxon>Tracheophyta</taxon>
        <taxon>Spermatophyta</taxon>
        <taxon>Magnoliopsida</taxon>
        <taxon>eudicotyledons</taxon>
        <taxon>Gunneridae</taxon>
        <taxon>Pentapetalae</taxon>
        <taxon>asterids</taxon>
        <taxon>lamiids</taxon>
        <taxon>Lamiales</taxon>
        <taxon>Oleaceae</taxon>
        <taxon>Oleeae</taxon>
        <taxon>Fraxinus</taxon>
    </lineage>
</organism>
<sequence>MRRDGTFAGASMGRRHYCERSVTTHSSRCCGGCVPSLPPLSSTRRPIGDGVVRGRAKAVVVVTGCDDWLMQWLSAVVLIVQKTGGEVRVGEKQEYGRMEIEVEKACGLFGNRKVGDRQSVWIEC</sequence>
<protein>
    <submittedName>
        <fullName evidence="1">Uncharacterized protein</fullName>
    </submittedName>
</protein>
<keyword evidence="2" id="KW-1185">Reference proteome</keyword>
<evidence type="ECO:0000313" key="2">
    <source>
        <dbReference type="Proteomes" id="UP000834106"/>
    </source>
</evidence>
<gene>
    <name evidence="1" type="ORF">FPE_LOCUS33135</name>
</gene>
<dbReference type="AlphaFoldDB" id="A0AAD2ACP8"/>
<accession>A0AAD2ACP8</accession>
<dbReference type="EMBL" id="OU503057">
    <property type="protein sequence ID" value="CAI9785705.1"/>
    <property type="molecule type" value="Genomic_DNA"/>
</dbReference>
<reference evidence="1" key="1">
    <citation type="submission" date="2023-05" db="EMBL/GenBank/DDBJ databases">
        <authorList>
            <person name="Huff M."/>
        </authorList>
    </citation>
    <scope>NUCLEOTIDE SEQUENCE</scope>
</reference>
<dbReference type="Proteomes" id="UP000834106">
    <property type="component" value="Chromosome 22"/>
</dbReference>
<evidence type="ECO:0000313" key="1">
    <source>
        <dbReference type="EMBL" id="CAI9785705.1"/>
    </source>
</evidence>